<accession>A0ABT3FHS8</accession>
<keyword evidence="3" id="KW-1185">Reference proteome</keyword>
<gene>
    <name evidence="2" type="ORF">OKA04_00180</name>
</gene>
<evidence type="ECO:0000313" key="2">
    <source>
        <dbReference type="EMBL" id="MCW1883123.1"/>
    </source>
</evidence>
<evidence type="ECO:0000256" key="1">
    <source>
        <dbReference type="SAM" id="MobiDB-lite"/>
    </source>
</evidence>
<feature type="region of interest" description="Disordered" evidence="1">
    <location>
        <begin position="154"/>
        <end position="194"/>
    </location>
</feature>
<feature type="compositionally biased region" description="Pro residues" evidence="1">
    <location>
        <begin position="160"/>
        <end position="182"/>
    </location>
</feature>
<proteinExistence type="predicted"/>
<protein>
    <recommendedName>
        <fullName evidence="4">SH3 domain-containing protein</fullName>
    </recommendedName>
</protein>
<comment type="caution">
    <text evidence="2">The sequence shown here is derived from an EMBL/GenBank/DDBJ whole genome shotgun (WGS) entry which is preliminary data.</text>
</comment>
<reference evidence="2 3" key="1">
    <citation type="submission" date="2022-10" db="EMBL/GenBank/DDBJ databases">
        <title>Luteolibacter flavescens strain MCCC 1K03193, whole genome shotgun sequencing project.</title>
        <authorList>
            <person name="Zhao G."/>
            <person name="Shen L."/>
        </authorList>
    </citation>
    <scope>NUCLEOTIDE SEQUENCE [LARGE SCALE GENOMIC DNA]</scope>
    <source>
        <strain evidence="2 3">MCCC 1K03193</strain>
    </source>
</reference>
<dbReference type="PROSITE" id="PS51257">
    <property type="entry name" value="PROKAR_LIPOPROTEIN"/>
    <property type="match status" value="1"/>
</dbReference>
<evidence type="ECO:0008006" key="4">
    <source>
        <dbReference type="Google" id="ProtNLM"/>
    </source>
</evidence>
<dbReference type="EMBL" id="JAPDDS010000001">
    <property type="protein sequence ID" value="MCW1883123.1"/>
    <property type="molecule type" value="Genomic_DNA"/>
</dbReference>
<dbReference type="RefSeq" id="WP_264499086.1">
    <property type="nucleotide sequence ID" value="NZ_JAPDDS010000001.1"/>
</dbReference>
<evidence type="ECO:0000313" key="3">
    <source>
        <dbReference type="Proteomes" id="UP001207930"/>
    </source>
</evidence>
<sequence length="194" mass="19742">MNRHFLTLAPLALVMASCETGTVTTGGDFNPLGPPGSTRTATVAARGLKPGSYVHSSMEAAFFKTRPSGDATAEKLLPSNTEMKVITDDGSYAKVELASGEVGFVPSVLIGEASAPAGASVDAIQVYPPAPGSIPPVIDPGIPTIPPVIDPEAPVIQDIPPVPEIEPVVPPAAEPEPAPLPPGNEADGDAPVER</sequence>
<organism evidence="2 3">
    <name type="scientific">Luteolibacter flavescens</name>
    <dbReference type="NCBI Taxonomy" id="1859460"/>
    <lineage>
        <taxon>Bacteria</taxon>
        <taxon>Pseudomonadati</taxon>
        <taxon>Verrucomicrobiota</taxon>
        <taxon>Verrucomicrobiia</taxon>
        <taxon>Verrucomicrobiales</taxon>
        <taxon>Verrucomicrobiaceae</taxon>
        <taxon>Luteolibacter</taxon>
    </lineage>
</organism>
<name>A0ABT3FHS8_9BACT</name>
<dbReference type="Proteomes" id="UP001207930">
    <property type="component" value="Unassembled WGS sequence"/>
</dbReference>